<keyword evidence="5 8" id="KW-1133">Transmembrane helix</keyword>
<evidence type="ECO:0000256" key="3">
    <source>
        <dbReference type="ARBA" id="ARBA00022475"/>
    </source>
</evidence>
<dbReference type="OrthoDB" id="69646at2759"/>
<organism evidence="10 11">
    <name type="scientific">Biomphalaria glabrata</name>
    <name type="common">Bloodfluke planorb</name>
    <name type="synonym">Freshwater snail</name>
    <dbReference type="NCBI Taxonomy" id="6526"/>
    <lineage>
        <taxon>Eukaryota</taxon>
        <taxon>Metazoa</taxon>
        <taxon>Spiralia</taxon>
        <taxon>Lophotrochozoa</taxon>
        <taxon>Mollusca</taxon>
        <taxon>Gastropoda</taxon>
        <taxon>Heterobranchia</taxon>
        <taxon>Euthyneura</taxon>
        <taxon>Panpulmonata</taxon>
        <taxon>Hygrophila</taxon>
        <taxon>Lymnaeoidea</taxon>
        <taxon>Planorbidae</taxon>
        <taxon>Biomphalaria</taxon>
    </lineage>
</organism>
<dbReference type="PANTHER" id="PTHR14319">
    <property type="entry name" value="FIVE-SPAN TRANSMEMBRANE PROTEIN M83"/>
    <property type="match status" value="1"/>
</dbReference>
<dbReference type="VEuPathDB" id="VectorBase:BGLB002798"/>
<keyword evidence="3" id="KW-1003">Cell membrane</keyword>
<name>A0A2C9JI10_BIOGL</name>
<feature type="compositionally biased region" description="Polar residues" evidence="7">
    <location>
        <begin position="736"/>
        <end position="754"/>
    </location>
</feature>
<evidence type="ECO:0000256" key="4">
    <source>
        <dbReference type="ARBA" id="ARBA00022692"/>
    </source>
</evidence>
<accession>A0A2C9JI10</accession>
<dbReference type="EnsemblMetazoa" id="BGLB002798-RC">
    <property type="protein sequence ID" value="BGLB002798-PC"/>
    <property type="gene ID" value="BGLB002798"/>
</dbReference>
<evidence type="ECO:0000259" key="9">
    <source>
        <dbReference type="PROSITE" id="PS00022"/>
    </source>
</evidence>
<evidence type="ECO:0000256" key="5">
    <source>
        <dbReference type="ARBA" id="ARBA00022989"/>
    </source>
</evidence>
<dbReference type="KEGG" id="bgt:106066493"/>
<dbReference type="GO" id="GO:0005886">
    <property type="term" value="C:plasma membrane"/>
    <property type="evidence" value="ECO:0007669"/>
    <property type="project" value="UniProtKB-SubCell"/>
</dbReference>
<dbReference type="InterPro" id="IPR021910">
    <property type="entry name" value="NGX6/PGAP6/MYMK"/>
</dbReference>
<dbReference type="RefSeq" id="XP_013081000.2">
    <property type="nucleotide sequence ID" value="XM_013225546.2"/>
</dbReference>
<feature type="transmembrane region" description="Helical" evidence="8">
    <location>
        <begin position="556"/>
        <end position="573"/>
    </location>
</feature>
<dbReference type="VEuPathDB" id="VectorBase:BGLAX_030219"/>
<comment type="similarity">
    <text evidence="2">Belongs to the TMEM8 family.</text>
</comment>
<feature type="compositionally biased region" description="Polar residues" evidence="7">
    <location>
        <begin position="762"/>
        <end position="807"/>
    </location>
</feature>
<keyword evidence="4 8" id="KW-0812">Transmembrane</keyword>
<proteinExistence type="inferred from homology"/>
<evidence type="ECO:0000256" key="8">
    <source>
        <dbReference type="SAM" id="Phobius"/>
    </source>
</evidence>
<feature type="transmembrane region" description="Helical" evidence="8">
    <location>
        <begin position="645"/>
        <end position="667"/>
    </location>
</feature>
<feature type="transmembrane region" description="Helical" evidence="8">
    <location>
        <begin position="706"/>
        <end position="725"/>
    </location>
</feature>
<keyword evidence="6 8" id="KW-0472">Membrane</keyword>
<evidence type="ECO:0000256" key="2">
    <source>
        <dbReference type="ARBA" id="ARBA00005542"/>
    </source>
</evidence>
<evidence type="ECO:0000256" key="1">
    <source>
        <dbReference type="ARBA" id="ARBA00004651"/>
    </source>
</evidence>
<protein>
    <recommendedName>
        <fullName evidence="9">EGF-like domain-containing protein</fullName>
    </recommendedName>
</protein>
<reference evidence="10" key="1">
    <citation type="submission" date="2020-05" db="UniProtKB">
        <authorList>
            <consortium name="EnsemblMetazoa"/>
        </authorList>
    </citation>
    <scope>IDENTIFICATION</scope>
    <source>
        <strain evidence="10">BB02</strain>
    </source>
</reference>
<feature type="transmembrane region" description="Helical" evidence="8">
    <location>
        <begin position="527"/>
        <end position="549"/>
    </location>
</feature>
<dbReference type="PROSITE" id="PS00022">
    <property type="entry name" value="EGF_1"/>
    <property type="match status" value="1"/>
</dbReference>
<feature type="transmembrane region" description="Helical" evidence="8">
    <location>
        <begin position="679"/>
        <end position="700"/>
    </location>
</feature>
<gene>
    <name evidence="10" type="primary">106066493</name>
</gene>
<evidence type="ECO:0000313" key="11">
    <source>
        <dbReference type="Proteomes" id="UP000076420"/>
    </source>
</evidence>
<dbReference type="InterPro" id="IPR000742">
    <property type="entry name" value="EGF"/>
</dbReference>
<dbReference type="Pfam" id="PF12036">
    <property type="entry name" value="DUF3522"/>
    <property type="match status" value="1"/>
</dbReference>
<dbReference type="Proteomes" id="UP000076420">
    <property type="component" value="Unassembled WGS sequence"/>
</dbReference>
<feature type="transmembrane region" description="Helical" evidence="8">
    <location>
        <begin position="618"/>
        <end position="639"/>
    </location>
</feature>
<evidence type="ECO:0000256" key="6">
    <source>
        <dbReference type="ARBA" id="ARBA00023136"/>
    </source>
</evidence>
<dbReference type="PANTHER" id="PTHR14319:SF3">
    <property type="entry name" value="TRANSMEMBRANE PROTEIN-LIKE PROTEIN"/>
    <property type="match status" value="1"/>
</dbReference>
<feature type="region of interest" description="Disordered" evidence="7">
    <location>
        <begin position="736"/>
        <end position="807"/>
    </location>
</feature>
<sequence length="807" mass="90575">MIIINIKINNINHDNKYIIMTMDWILNSIRIIRNYNSNTATAICLTSTFRISLMLIIFCIGVSANTEMNLAAEVSGYTYYGDVVPVKYFVQSGLSHINFTIRISRNKQECPYYTSTILIQHAGLPLVYQTENTFPSNFITTDPTFILEMNPDVQISFTVVRPLPGNWFIIAYDDYISNEIKQKGIDSKNCYYSIMSRVSLGDLVNATHIDYGTVQTHTIGSSGKMFSFKLPQSTYGFDIVITKCVPQACNVTVSYLPSLQNSIQLEYCQDVKNCSMHVQSPNVDDIQLIEIQYIGLKGSQQVTFSVVVHGCVHWKSSTVSQCKTLSLLDRMHVPETYNIYFGYISSNTFAFNKLNLTMAPLVVVPFLIEDPLDIGGTLKFRLQIVKYIYGLSTYMHLCGGLIFNHLPSFNGSFDLCTSLPFVINRTVTGVNFSQIVQYVPYPRAGTWHVVLQTQCFEQGTDKSVVCPPNVTAEISLEIQPCLDNGCSSKGQCKLIGQGSHRIVLTACKCDADYQGYACTDPIKAQSVLIQLVAALLLTLSNLFFLPAIIIALKRRFILEACVYTYTMFFSTFYHACDGDRLALYRLCIASYEVLQASDFFGSYCSIWYTLIAMAQIRFLRLAHVLQTIGAFFIFVGVVYDRRSVCMIIVPLLCGIVLIGVSWGIKMYKRKKLYPSWKRYAFFLLPGCVLAATGGSVFIFLETTENYKYLHSFWHMCVALCICFLLPPHPPKKVVHSGQQDLVESEPPNNTTSFDVPQLSECLPTNDSPQAADSSHITDSPRTTDSPCTTDSPRTTSSSLESMHNSDQ</sequence>
<dbReference type="AlphaFoldDB" id="A0A2C9JI10"/>
<comment type="subcellular location">
    <subcellularLocation>
        <location evidence="1">Cell membrane</location>
        <topology evidence="1">Multi-pass membrane protein</topology>
    </subcellularLocation>
</comment>
<evidence type="ECO:0000256" key="7">
    <source>
        <dbReference type="SAM" id="MobiDB-lite"/>
    </source>
</evidence>
<feature type="domain" description="EGF-like" evidence="9">
    <location>
        <begin position="507"/>
        <end position="518"/>
    </location>
</feature>
<evidence type="ECO:0000313" key="10">
    <source>
        <dbReference type="EnsemblMetazoa" id="BGLB002798-PC"/>
    </source>
</evidence>